<dbReference type="EMBL" id="CP000108">
    <property type="protein sequence ID" value="ABB28109.1"/>
    <property type="molecule type" value="Genomic_DNA"/>
</dbReference>
<dbReference type="AlphaFoldDB" id="Q3ASB6"/>
<feature type="domain" description="Wadjet protein JetD C-terminal" evidence="1">
    <location>
        <begin position="210"/>
        <end position="387"/>
    </location>
</feature>
<dbReference type="OrthoDB" id="322908at2"/>
<sequence length="397" mass="45332">MSWTTPAELKRQVQKLWDRGMLLATFCNGKALFPRRLMLKAPDARQLSTSFPEVREWIAQLSNAAKHYRIVWRTINHRILGANELPAEIWIDSLDNALLLIGKQREAQQFAAMVTLTRTMQPALLPWLEKRPLRALELAPEWHRLLSIVAWRITHPKPAIYLRQIDLPGIHSKFIEQHRGVLGELFDLVLPPEEIDTTAIGVGGFCRRYGFQDKPLRVRFRILDPALALLPTVSDHDITVTQATFACLEIAVTKVFITENEINFLAFPNVPQAMVIFGAGYGFENLASVKWLHDCAIHYWGDLDTHGFAILNQLRRFFPHATSFLMDSKTLMEHQALWGIEPSPETGELTRLTAEESALYDQLRQNELGHHIRLEQERIGFEWLVGALGRGTEKAAV</sequence>
<dbReference type="Pfam" id="PF11795">
    <property type="entry name" value="DUF3322"/>
    <property type="match status" value="1"/>
</dbReference>
<dbReference type="HOGENOM" id="CLU_054007_1_0_10"/>
<organism evidence="3">
    <name type="scientific">Chlorobium chlorochromatii (strain CaD3)</name>
    <dbReference type="NCBI Taxonomy" id="340177"/>
    <lineage>
        <taxon>Bacteria</taxon>
        <taxon>Pseudomonadati</taxon>
        <taxon>Chlorobiota</taxon>
        <taxon>Chlorobiia</taxon>
        <taxon>Chlorobiales</taxon>
        <taxon>Chlorobiaceae</taxon>
        <taxon>Chlorobium/Pelodictyon group</taxon>
        <taxon>Chlorobium</taxon>
    </lineage>
</organism>
<proteinExistence type="predicted"/>
<feature type="domain" description="DUF3322" evidence="2">
    <location>
        <begin position="6"/>
        <end position="187"/>
    </location>
</feature>
<dbReference type="InterPro" id="IPR024537">
    <property type="entry name" value="DUF3322"/>
</dbReference>
<protein>
    <recommendedName>
        <fullName evidence="4">Wadjet protein JetD C-terminal domain-containing protein</fullName>
    </recommendedName>
</protein>
<evidence type="ECO:0000313" key="3">
    <source>
        <dbReference type="EMBL" id="ABB28109.1"/>
    </source>
</evidence>
<name>Q3ASB6_CHLCH</name>
<dbReference type="PIRSF" id="PIRSF028408">
    <property type="entry name" value="UCP028408"/>
    <property type="match status" value="1"/>
</dbReference>
<evidence type="ECO:0008006" key="4">
    <source>
        <dbReference type="Google" id="ProtNLM"/>
    </source>
</evidence>
<dbReference type="STRING" id="340177.Cag_0844"/>
<accession>Q3ASB6</accession>
<dbReference type="InterPro" id="IPR024534">
    <property type="entry name" value="JetD_C"/>
</dbReference>
<dbReference type="Pfam" id="PF09983">
    <property type="entry name" value="JetD_C"/>
    <property type="match status" value="1"/>
</dbReference>
<dbReference type="KEGG" id="cch:Cag_0844"/>
<reference evidence="3" key="1">
    <citation type="submission" date="2005-08" db="EMBL/GenBank/DDBJ databases">
        <title>Complete sequence of Chlorobium chlorochromatii CaD3.</title>
        <authorList>
            <person name="Copeland A."/>
            <person name="Lucas S."/>
            <person name="Lapidus A."/>
            <person name="Barry K."/>
            <person name="Detter J.C."/>
            <person name="Glavina T."/>
            <person name="Hammon N."/>
            <person name="Israni S."/>
            <person name="Pitluck S."/>
            <person name="Bryant D."/>
            <person name="Schmutz J."/>
            <person name="Larimer F."/>
            <person name="Land M."/>
            <person name="Kyrpides N."/>
            <person name="Ivanova N."/>
            <person name="Richardson P."/>
        </authorList>
    </citation>
    <scope>NUCLEOTIDE SEQUENCE [LARGE SCALE GENOMIC DNA]</scope>
    <source>
        <strain evidence="3">CaD3</strain>
    </source>
</reference>
<evidence type="ECO:0000259" key="1">
    <source>
        <dbReference type="Pfam" id="PF09983"/>
    </source>
</evidence>
<dbReference type="InterPro" id="IPR014544">
    <property type="entry name" value="UCP028408"/>
</dbReference>
<gene>
    <name evidence="3" type="ordered locus">Cag_0844</name>
</gene>
<evidence type="ECO:0000259" key="2">
    <source>
        <dbReference type="Pfam" id="PF11795"/>
    </source>
</evidence>
<dbReference type="eggNOG" id="COG4924">
    <property type="taxonomic scope" value="Bacteria"/>
</dbReference>